<name>A0A1B6HGW9_9HEMI</name>
<feature type="disulfide bond" evidence="1">
    <location>
        <begin position="129"/>
        <end position="146"/>
    </location>
</feature>
<keyword evidence="1" id="KW-1015">Disulfide bond</keyword>
<feature type="region of interest" description="Disordered" evidence="2">
    <location>
        <begin position="1"/>
        <end position="22"/>
    </location>
</feature>
<keyword evidence="1" id="KW-0245">EGF-like domain</keyword>
<dbReference type="PROSITE" id="PS50026">
    <property type="entry name" value="EGF_3"/>
    <property type="match status" value="1"/>
</dbReference>
<evidence type="ECO:0000256" key="2">
    <source>
        <dbReference type="SAM" id="MobiDB-lite"/>
    </source>
</evidence>
<feature type="compositionally biased region" description="Basic and acidic residues" evidence="2">
    <location>
        <begin position="1"/>
        <end position="15"/>
    </location>
</feature>
<dbReference type="EMBL" id="GECU01033847">
    <property type="protein sequence ID" value="JAS73859.1"/>
    <property type="molecule type" value="Transcribed_RNA"/>
</dbReference>
<accession>A0A1B6HGW9</accession>
<reference evidence="4" key="1">
    <citation type="submission" date="2015-11" db="EMBL/GenBank/DDBJ databases">
        <title>De novo transcriptome assembly of four potential Pierce s Disease insect vectors from Arizona vineyards.</title>
        <authorList>
            <person name="Tassone E.E."/>
        </authorList>
    </citation>
    <scope>NUCLEOTIDE SEQUENCE</scope>
</reference>
<comment type="caution">
    <text evidence="1">Lacks conserved residue(s) required for the propagation of feature annotation.</text>
</comment>
<dbReference type="Gene3D" id="2.10.25.10">
    <property type="entry name" value="Laminin"/>
    <property type="match status" value="1"/>
</dbReference>
<proteinExistence type="predicted"/>
<organism evidence="4">
    <name type="scientific">Homalodisca liturata</name>
    <dbReference type="NCBI Taxonomy" id="320908"/>
    <lineage>
        <taxon>Eukaryota</taxon>
        <taxon>Metazoa</taxon>
        <taxon>Ecdysozoa</taxon>
        <taxon>Arthropoda</taxon>
        <taxon>Hexapoda</taxon>
        <taxon>Insecta</taxon>
        <taxon>Pterygota</taxon>
        <taxon>Neoptera</taxon>
        <taxon>Paraneoptera</taxon>
        <taxon>Hemiptera</taxon>
        <taxon>Auchenorrhyncha</taxon>
        <taxon>Membracoidea</taxon>
        <taxon>Cicadellidae</taxon>
        <taxon>Cicadellinae</taxon>
        <taxon>Proconiini</taxon>
        <taxon>Homalodisca</taxon>
    </lineage>
</organism>
<evidence type="ECO:0000313" key="4">
    <source>
        <dbReference type="EMBL" id="JAS73859.1"/>
    </source>
</evidence>
<sequence length="181" mass="19515">SACGDEIRKTDEREGAQSGRVGDLDRTEGYEIDDDFVDCIHHSSAVLTCCSVCSGRIMHWGCVFSLALALLLASAVAGPGCEERQGCRIQQGQCLCGSGCIADYVYANKEECRTALRGRRGDVCQRSPCLNNGSCSQTTLAPGYKCRCEGTGFYGNRCQNACPRPGKSMLNHPVPFECIVI</sequence>
<evidence type="ECO:0000259" key="3">
    <source>
        <dbReference type="PROSITE" id="PS50026"/>
    </source>
</evidence>
<dbReference type="SMART" id="SM00181">
    <property type="entry name" value="EGF"/>
    <property type="match status" value="1"/>
</dbReference>
<dbReference type="InterPro" id="IPR000742">
    <property type="entry name" value="EGF"/>
</dbReference>
<feature type="non-terminal residue" evidence="4">
    <location>
        <position position="1"/>
    </location>
</feature>
<gene>
    <name evidence="4" type="ORF">g.14341</name>
</gene>
<feature type="domain" description="EGF-like" evidence="3">
    <location>
        <begin position="120"/>
        <end position="159"/>
    </location>
</feature>
<protein>
    <recommendedName>
        <fullName evidence="3">EGF-like domain-containing protein</fullName>
    </recommendedName>
</protein>
<dbReference type="SUPFAM" id="SSF57196">
    <property type="entry name" value="EGF/Laminin"/>
    <property type="match status" value="1"/>
</dbReference>
<evidence type="ECO:0000256" key="1">
    <source>
        <dbReference type="PROSITE-ProRule" id="PRU00076"/>
    </source>
</evidence>
<dbReference type="AlphaFoldDB" id="A0A1B6HGW9"/>